<keyword evidence="1" id="KW-0472">Membrane</keyword>
<name>A0A8S5MMW7_9CAUD</name>
<dbReference type="Pfam" id="PF01381">
    <property type="entry name" value="HTH_3"/>
    <property type="match status" value="1"/>
</dbReference>
<dbReference type="InterPro" id="IPR001387">
    <property type="entry name" value="Cro/C1-type_HTH"/>
</dbReference>
<keyword evidence="1" id="KW-1133">Transmembrane helix</keyword>
<dbReference type="PROSITE" id="PS50943">
    <property type="entry name" value="HTH_CROC1"/>
    <property type="match status" value="1"/>
</dbReference>
<evidence type="ECO:0000313" key="3">
    <source>
        <dbReference type="EMBL" id="DAD83717.1"/>
    </source>
</evidence>
<sequence length="135" mass="15142">MLYESLRAMKGSMTAQQIADKSGVPVATVNRVLQGLTENPGFDTVYKIVKAMGGSLNDLDEDKVGEMEGLTQLYERGLEYRERKIKKLERTIMIIAVFTFIVMAAVIGMLVYDMMHLDKGWITGLMRSGFLDGRL</sequence>
<dbReference type="EMBL" id="BK014941">
    <property type="protein sequence ID" value="DAD83717.1"/>
    <property type="molecule type" value="Genomic_DNA"/>
</dbReference>
<organism evidence="3">
    <name type="scientific">Myoviridae sp. ctI7W9</name>
    <dbReference type="NCBI Taxonomy" id="2826636"/>
    <lineage>
        <taxon>Viruses</taxon>
        <taxon>Duplodnaviria</taxon>
        <taxon>Heunggongvirae</taxon>
        <taxon>Uroviricota</taxon>
        <taxon>Caudoviricetes</taxon>
    </lineage>
</organism>
<feature type="domain" description="HTH cro/C1-type" evidence="2">
    <location>
        <begin position="13"/>
        <end position="59"/>
    </location>
</feature>
<reference evidence="3" key="1">
    <citation type="journal article" date="2021" name="Proc. Natl. Acad. Sci. U.S.A.">
        <title>A Catalog of Tens of Thousands of Viruses from Human Metagenomes Reveals Hidden Associations with Chronic Diseases.</title>
        <authorList>
            <person name="Tisza M.J."/>
            <person name="Buck C.B."/>
        </authorList>
    </citation>
    <scope>NUCLEOTIDE SEQUENCE</scope>
    <source>
        <strain evidence="3">CtI7W9</strain>
    </source>
</reference>
<dbReference type="SUPFAM" id="SSF47413">
    <property type="entry name" value="lambda repressor-like DNA-binding domains"/>
    <property type="match status" value="1"/>
</dbReference>
<dbReference type="InterPro" id="IPR010982">
    <property type="entry name" value="Lambda_DNA-bd_dom_sf"/>
</dbReference>
<protein>
    <submittedName>
        <fullName evidence="3">Helix-turn-helix domain protein</fullName>
    </submittedName>
</protein>
<evidence type="ECO:0000259" key="2">
    <source>
        <dbReference type="PROSITE" id="PS50943"/>
    </source>
</evidence>
<accession>A0A8S5MMW7</accession>
<dbReference type="Gene3D" id="1.10.260.40">
    <property type="entry name" value="lambda repressor-like DNA-binding domains"/>
    <property type="match status" value="1"/>
</dbReference>
<dbReference type="CDD" id="cd00093">
    <property type="entry name" value="HTH_XRE"/>
    <property type="match status" value="1"/>
</dbReference>
<dbReference type="GO" id="GO:0003677">
    <property type="term" value="F:DNA binding"/>
    <property type="evidence" value="ECO:0007669"/>
    <property type="project" value="InterPro"/>
</dbReference>
<proteinExistence type="predicted"/>
<dbReference type="SMART" id="SM00530">
    <property type="entry name" value="HTH_XRE"/>
    <property type="match status" value="1"/>
</dbReference>
<keyword evidence="1" id="KW-0812">Transmembrane</keyword>
<evidence type="ECO:0000256" key="1">
    <source>
        <dbReference type="SAM" id="Phobius"/>
    </source>
</evidence>
<feature type="transmembrane region" description="Helical" evidence="1">
    <location>
        <begin position="91"/>
        <end position="112"/>
    </location>
</feature>